<dbReference type="PANTHER" id="PTHR46680:SF3">
    <property type="entry name" value="NF-KAPPA-B INHIBITOR CACTUS"/>
    <property type="match status" value="1"/>
</dbReference>
<dbReference type="GO" id="GO:0051059">
    <property type="term" value="F:NF-kappaB binding"/>
    <property type="evidence" value="ECO:0007669"/>
    <property type="project" value="TreeGrafter"/>
</dbReference>
<feature type="compositionally biased region" description="Polar residues" evidence="3">
    <location>
        <begin position="208"/>
        <end position="223"/>
    </location>
</feature>
<dbReference type="Proteomes" id="UP000050741">
    <property type="component" value="Unassembled WGS sequence"/>
</dbReference>
<feature type="region of interest" description="Disordered" evidence="3">
    <location>
        <begin position="1"/>
        <end position="53"/>
    </location>
</feature>
<accession>A0A183BKZ7</accession>
<dbReference type="InterPro" id="IPR051070">
    <property type="entry name" value="NF-kappa-B_inhibitor"/>
</dbReference>
<dbReference type="SUPFAM" id="SSF48403">
    <property type="entry name" value="Ankyrin repeat"/>
    <property type="match status" value="1"/>
</dbReference>
<dbReference type="GO" id="GO:0071356">
    <property type="term" value="P:cellular response to tumor necrosis factor"/>
    <property type="evidence" value="ECO:0007669"/>
    <property type="project" value="TreeGrafter"/>
</dbReference>
<dbReference type="GO" id="GO:0005829">
    <property type="term" value="C:cytosol"/>
    <property type="evidence" value="ECO:0007669"/>
    <property type="project" value="TreeGrafter"/>
</dbReference>
<evidence type="ECO:0000313" key="4">
    <source>
        <dbReference type="Proteomes" id="UP000050741"/>
    </source>
</evidence>
<sequence length="516" mass="55154">MGDDEEKQPKTEENEAKPKGVGVVKEVQQANREEKEAHGEGRERPGGEKGEESVELLARGPIRVPPMMARDGSSVYHPYSSVSAHPNVLTAPNDLAFPSVSFNATALQSTVFDQSSYNSMASVGYGYSYDCGLPSNWSCGGGSAGRDSLFSSPSSTPDTALVMSPGDRGEKYSRRYSPTLSRKYSLGSQGAAGESPQSNASSEEDQLCLSSGNSPLCAPQSSPAAPRGAIANVKHSPPFGGTSGKLNGVLPIVSSRDERARPSKERLRAMIRSEDMDDAWAWTCKCIQRHPMALNFQDGDGDTLLHIVTAHLDYGKIYALVEQMLKSEVSPQKPLLFDGKAELVDYLLEAGALPNTQSGRLQRDTPLHYAAAHGLTAIVNILCTHSSIALNAQNGMGLTPLLNAFKNHAVRDEATQRQICNFGTIEALIRAGADVGLADAASGKTLVHFAMEKKDVRLIELLCLNVDEHRMAELVNQPDFCGETPMGTLKGMGAGADEALKSQMCLALITCGATAR</sequence>
<dbReference type="InterPro" id="IPR002110">
    <property type="entry name" value="Ankyrin_rpt"/>
</dbReference>
<feature type="compositionally biased region" description="Basic and acidic residues" evidence="3">
    <location>
        <begin position="31"/>
        <end position="52"/>
    </location>
</feature>
<organism evidence="4 5">
    <name type="scientific">Globodera pallida</name>
    <name type="common">Potato cyst nematode worm</name>
    <name type="synonym">Heterodera pallida</name>
    <dbReference type="NCBI Taxonomy" id="36090"/>
    <lineage>
        <taxon>Eukaryota</taxon>
        <taxon>Metazoa</taxon>
        <taxon>Ecdysozoa</taxon>
        <taxon>Nematoda</taxon>
        <taxon>Chromadorea</taxon>
        <taxon>Rhabditida</taxon>
        <taxon>Tylenchina</taxon>
        <taxon>Tylenchomorpha</taxon>
        <taxon>Tylenchoidea</taxon>
        <taxon>Heteroderidae</taxon>
        <taxon>Heteroderinae</taxon>
        <taxon>Globodera</taxon>
    </lineage>
</organism>
<feature type="compositionally biased region" description="Basic and acidic residues" evidence="3">
    <location>
        <begin position="7"/>
        <end position="18"/>
    </location>
</feature>
<dbReference type="PANTHER" id="PTHR46680">
    <property type="entry name" value="NF-KAPPA-B INHIBITOR ALPHA"/>
    <property type="match status" value="1"/>
</dbReference>
<keyword evidence="1" id="KW-0677">Repeat</keyword>
<feature type="region of interest" description="Disordered" evidence="3">
    <location>
        <begin position="144"/>
        <end position="248"/>
    </location>
</feature>
<reference evidence="4" key="1">
    <citation type="submission" date="2014-05" db="EMBL/GenBank/DDBJ databases">
        <title>The genome and life-stage specific transcriptomes of Globodera pallida elucidate key aspects of plant parasitism by a cyst nematode.</title>
        <authorList>
            <person name="Cotton J.A."/>
            <person name="Lilley C.J."/>
            <person name="Jones L.M."/>
            <person name="Kikuchi T."/>
            <person name="Reid A.J."/>
            <person name="Thorpe P."/>
            <person name="Tsai I.J."/>
            <person name="Beasley H."/>
            <person name="Blok V."/>
            <person name="Cock P.J.A."/>
            <person name="Van den Akker S.E."/>
            <person name="Holroyd N."/>
            <person name="Hunt M."/>
            <person name="Mantelin S."/>
            <person name="Naghra H."/>
            <person name="Pain A."/>
            <person name="Palomares-Rius J.E."/>
            <person name="Zarowiecki M."/>
            <person name="Berriman M."/>
            <person name="Jones J.T."/>
            <person name="Urwin P.E."/>
        </authorList>
    </citation>
    <scope>NUCLEOTIDE SEQUENCE [LARGE SCALE GENOMIC DNA]</scope>
    <source>
        <strain evidence="4">Lindley</strain>
    </source>
</reference>
<evidence type="ECO:0000256" key="3">
    <source>
        <dbReference type="SAM" id="MobiDB-lite"/>
    </source>
</evidence>
<feature type="compositionally biased region" description="Polar residues" evidence="3">
    <location>
        <begin position="149"/>
        <end position="158"/>
    </location>
</feature>
<evidence type="ECO:0000256" key="2">
    <source>
        <dbReference type="ARBA" id="ARBA00023043"/>
    </source>
</evidence>
<keyword evidence="4" id="KW-1185">Reference proteome</keyword>
<evidence type="ECO:0000313" key="5">
    <source>
        <dbReference type="WBParaSite" id="GPLIN_000127900"/>
    </source>
</evidence>
<protein>
    <submittedName>
        <fullName evidence="5">ANK_REP_REGION domain-containing protein</fullName>
    </submittedName>
</protein>
<name>A0A183BKZ7_GLOPA</name>
<dbReference type="Gene3D" id="1.25.40.20">
    <property type="entry name" value="Ankyrin repeat-containing domain"/>
    <property type="match status" value="1"/>
</dbReference>
<reference evidence="5" key="2">
    <citation type="submission" date="2016-06" db="UniProtKB">
        <authorList>
            <consortium name="WormBaseParasite"/>
        </authorList>
    </citation>
    <scope>IDENTIFICATION</scope>
</reference>
<dbReference type="Pfam" id="PF12796">
    <property type="entry name" value="Ank_2"/>
    <property type="match status" value="1"/>
</dbReference>
<dbReference type="InterPro" id="IPR036770">
    <property type="entry name" value="Ankyrin_rpt-contain_sf"/>
</dbReference>
<feature type="compositionally biased region" description="Polar residues" evidence="3">
    <location>
        <begin position="176"/>
        <end position="188"/>
    </location>
</feature>
<dbReference type="WBParaSite" id="GPLIN_000127900">
    <property type="protein sequence ID" value="GPLIN_000127900"/>
    <property type="gene ID" value="GPLIN_000127900"/>
</dbReference>
<dbReference type="SMART" id="SM00248">
    <property type="entry name" value="ANK"/>
    <property type="match status" value="4"/>
</dbReference>
<proteinExistence type="predicted"/>
<dbReference type="AlphaFoldDB" id="A0A183BKZ7"/>
<keyword evidence="2" id="KW-0040">ANK repeat</keyword>
<evidence type="ECO:0000256" key="1">
    <source>
        <dbReference type="ARBA" id="ARBA00022737"/>
    </source>
</evidence>